<evidence type="ECO:0000313" key="8">
    <source>
        <dbReference type="WBParaSite" id="Hba_02117"/>
    </source>
</evidence>
<organism evidence="7 8">
    <name type="scientific">Heterorhabditis bacteriophora</name>
    <name type="common">Entomopathogenic nematode worm</name>
    <dbReference type="NCBI Taxonomy" id="37862"/>
    <lineage>
        <taxon>Eukaryota</taxon>
        <taxon>Metazoa</taxon>
        <taxon>Ecdysozoa</taxon>
        <taxon>Nematoda</taxon>
        <taxon>Chromadorea</taxon>
        <taxon>Rhabditida</taxon>
        <taxon>Rhabditina</taxon>
        <taxon>Rhabditomorpha</taxon>
        <taxon>Strongyloidea</taxon>
        <taxon>Heterorhabditidae</taxon>
        <taxon>Heterorhabditis</taxon>
    </lineage>
</organism>
<feature type="transmembrane region" description="Helical" evidence="5">
    <location>
        <begin position="115"/>
        <end position="138"/>
    </location>
</feature>
<evidence type="ECO:0000256" key="5">
    <source>
        <dbReference type="SAM" id="Phobius"/>
    </source>
</evidence>
<name>A0A1I7WBN5_HETBA</name>
<feature type="region of interest" description="Disordered" evidence="4">
    <location>
        <begin position="1089"/>
        <end position="1119"/>
    </location>
</feature>
<dbReference type="Proteomes" id="UP000095283">
    <property type="component" value="Unplaced"/>
</dbReference>
<keyword evidence="7" id="KW-1185">Reference proteome</keyword>
<accession>A0A1I7WBN5</accession>
<dbReference type="PANTHER" id="PTHR22746:SF10">
    <property type="entry name" value="GUANINE NUCLEOTIDE EXCHANGE FACTOR SUBUNIT RIC1"/>
    <property type="match status" value="1"/>
</dbReference>
<dbReference type="GO" id="GO:0042147">
    <property type="term" value="P:retrograde transport, endosome to Golgi"/>
    <property type="evidence" value="ECO:0007669"/>
    <property type="project" value="TreeGrafter"/>
</dbReference>
<dbReference type="GO" id="GO:0006886">
    <property type="term" value="P:intracellular protein transport"/>
    <property type="evidence" value="ECO:0007669"/>
    <property type="project" value="InterPro"/>
</dbReference>
<reference evidence="8" key="1">
    <citation type="submission" date="2016-11" db="UniProtKB">
        <authorList>
            <consortium name="WormBaseParasite"/>
        </authorList>
    </citation>
    <scope>IDENTIFICATION</scope>
</reference>
<evidence type="ECO:0000256" key="4">
    <source>
        <dbReference type="SAM" id="MobiDB-lite"/>
    </source>
</evidence>
<feature type="transmembrane region" description="Helical" evidence="5">
    <location>
        <begin position="192"/>
        <end position="213"/>
    </location>
</feature>
<dbReference type="GO" id="GO:0005829">
    <property type="term" value="C:cytosol"/>
    <property type="evidence" value="ECO:0007669"/>
    <property type="project" value="TreeGrafter"/>
</dbReference>
<dbReference type="Pfam" id="PF07064">
    <property type="entry name" value="RIC1"/>
    <property type="match status" value="1"/>
</dbReference>
<dbReference type="GO" id="GO:0000139">
    <property type="term" value="C:Golgi membrane"/>
    <property type="evidence" value="ECO:0007669"/>
    <property type="project" value="TreeGrafter"/>
</dbReference>
<dbReference type="InterPro" id="IPR009771">
    <property type="entry name" value="RIC1_C"/>
</dbReference>
<keyword evidence="5" id="KW-0812">Transmembrane</keyword>
<keyword evidence="2 5" id="KW-0472">Membrane</keyword>
<feature type="transmembrane region" description="Helical" evidence="5">
    <location>
        <begin position="44"/>
        <end position="65"/>
    </location>
</feature>
<feature type="domain" description="RIC1 C-terminal alpha solenoid region" evidence="6">
    <location>
        <begin position="828"/>
        <end position="933"/>
    </location>
</feature>
<keyword evidence="5" id="KW-1133">Transmembrane helix</keyword>
<feature type="compositionally biased region" description="Polar residues" evidence="4">
    <location>
        <begin position="1107"/>
        <end position="1116"/>
    </location>
</feature>
<evidence type="ECO:0000256" key="2">
    <source>
        <dbReference type="ARBA" id="ARBA00023136"/>
    </source>
</evidence>
<dbReference type="PANTHER" id="PTHR22746">
    <property type="entry name" value="RAB6A-GEF COMPLEX PARTNER PROTEIN 1"/>
    <property type="match status" value="1"/>
</dbReference>
<sequence>MSFNELQSETRAFTYVNLILSLAHIIVLSFTMLHLASKVNSNSFLFIIRLLLFRHFSLILCLYSFNSTIFQLLSYTYLTYNDYFGEQLCDLFYSNSVQCFQSVTKTGTAVHFAEMLIYLTTSITCFILSIVIILRTRIKPKPHSLATYRSVKAVRLESLIRLLGVTMVLCTLCVIVSIIVSNQTSINSHPMLVIYTSIYHISLAIGLIVFPLYQIENIAGHFCTVILITHMFEKGLLDVPYPDSIPLQFKNPLIKALVYRNMYIPVDREKKFRLPVPAEDGDLREHRAVKYVTANREKIFVAVVTADSIYIWLAQPHLLLCMLRISAGDVIERGTLSKAYWNYDSTYIAITTSRNHILIYRVDVTGENCYSLIDPFDSNFRRTSQELFLRGQRPAVALSPSVVINLAAPSTCQTVIVAVSDFTMNINMIMVLNRNNEENIVTAEFISDASVHIVEAVYAPLIGGYCAVFSDGRAALLTSSDSRFHPNSLLGVWALNMKDACCTDVNHKFRLLIFGCKNGDVSAYHLDDANGALVQTFRIALTVRNGHELLSRVGSVSRVQVLSNGGAIAAVWSSRDSDSQCNGVGSTSNHTDNLSPTLAIFTPFGAQTWCSLESISERYIFFENPYLITTNFCSVFNIFYIVHLWLYHTHRLSGVQKVSIFGLVVQMGCQFKQWLVQMNALVTFDLEGNILLHRLKRVDDDGKDGGIKVSLDRLAAIRVDYLITHPACLVSIQLTQLSLDSGTTTFIPGVDTVLVNVSGRLLTLNPKNTSKDDAELNPPIMVASFVEQVWHDRAVSDEDSSGEGKESRHLSNALWINCGSKGMRVFVHHLLRQLLKRNLGVFALEVAAACRRLAHFPHSLELLLHGVLEEEATSSEPIPDPLLPRCVAFIQEFPEFLRTVAHCARKTELALWSSLFAVTGSPNELFEVVIAKPEYGWNHGIINYITLDNVFVFYLKIAVNKGTLCIVLSLQIFPAIDMDDMESPARLVYYINRFNSIIFKKYYLIWISLNNQFRLLYVRVMFGNASFTLISNAKSSFSTVDSSKHPLNRSGEAVEYINTNGSGNVVLETDDADGDSTIIEEARLIPVFTSGHSSESPRPPSPASSSVTQTVSTPDIRSTADDWKGVDVLVGESNSRGTLSCHAQMTHMLSLFADAGCIDWVFLICVISRDVVRIRQEISVETISRCGLDSFRHVRFGCLDLIDWAKQNCLGYVSILRVFATHLDMVAEQSGCAILPPRISVKKISNNQKKANSGMLCFLLFLTTLYYTFSVTPVISSSSPSSKNIHTRSRTLRESFALPQRRERSRSVDRAVDHAVGNTDEGEGCILM</sequence>
<feature type="transmembrane region" description="Helical" evidence="5">
    <location>
        <begin position="159"/>
        <end position="180"/>
    </location>
</feature>
<dbReference type="InterPro" id="IPR040096">
    <property type="entry name" value="Ric1"/>
</dbReference>
<dbReference type="SUPFAM" id="SSF50960">
    <property type="entry name" value="TolB, C-terminal domain"/>
    <property type="match status" value="1"/>
</dbReference>
<evidence type="ECO:0000259" key="6">
    <source>
        <dbReference type="Pfam" id="PF07064"/>
    </source>
</evidence>
<evidence type="ECO:0000256" key="1">
    <source>
        <dbReference type="ARBA" id="ARBA00004370"/>
    </source>
</evidence>
<dbReference type="WBParaSite" id="Hba_02117">
    <property type="protein sequence ID" value="Hba_02117"/>
    <property type="gene ID" value="Hba_02117"/>
</dbReference>
<evidence type="ECO:0000313" key="7">
    <source>
        <dbReference type="Proteomes" id="UP000095283"/>
    </source>
</evidence>
<evidence type="ECO:0000256" key="3">
    <source>
        <dbReference type="ARBA" id="ARBA00029879"/>
    </source>
</evidence>
<dbReference type="GO" id="GO:0034066">
    <property type="term" value="C:Ric1-Rgp1 guanyl-nucleotide exchange factor complex"/>
    <property type="evidence" value="ECO:0007669"/>
    <property type="project" value="InterPro"/>
</dbReference>
<proteinExistence type="predicted"/>
<comment type="subcellular location">
    <subcellularLocation>
        <location evidence="1">Membrane</location>
    </subcellularLocation>
</comment>
<feature type="transmembrane region" description="Helical" evidence="5">
    <location>
        <begin position="12"/>
        <end position="32"/>
    </location>
</feature>
<protein>
    <recommendedName>
        <fullName evidence="3">Protein RIC1 homolog</fullName>
    </recommendedName>
</protein>